<keyword evidence="2 5" id="KW-0812">Transmembrane</keyword>
<dbReference type="PANTHER" id="PTHR48022:SF14">
    <property type="entry name" value="MAJOR FACILITATOR SUPERFAMILY (MFS) PROFILE DOMAIN-CONTAINING PROTEIN-RELATED"/>
    <property type="match status" value="1"/>
</dbReference>
<reference evidence="6 7" key="1">
    <citation type="submission" date="2016-09" db="EMBL/GenBank/DDBJ databases">
        <title>Aspergillus awamori IFM 58123T.</title>
        <authorList>
            <person name="Kusuya Y."/>
            <person name="Shimizu M."/>
            <person name="Takahashi H."/>
            <person name="Yaguchi T."/>
        </authorList>
    </citation>
    <scope>NUCLEOTIDE SEQUENCE [LARGE SCALE GENOMIC DNA]</scope>
    <source>
        <strain evidence="6 7">IFM 58123</strain>
    </source>
</reference>
<dbReference type="InterPro" id="IPR005828">
    <property type="entry name" value="MFS_sugar_transport-like"/>
</dbReference>
<dbReference type="AlphaFoldDB" id="A0A401KL96"/>
<sequence length="232" mass="25806">MAKREQPEDLVKSSAVHDELSDTNALALLTLELYWRHSAVFRLAMGAPLYISEISPPAWRGSFWVLEAISIVTGAIGMERYRFQQALLKREYHDYARHPLLVGIKQLYVLSYSVSYGPLALVLPAEVFSSSKRAKGVGAATERIWLANFIIGVVVPEMLLKLGLGTYLFCGLFCVAATEFSLLFVPGTTNKSIEQVAAVFGDGFVDEERNLQSRIAREVWHGSSHAEKEARV</sequence>
<proteinExistence type="predicted"/>
<dbReference type="Gene3D" id="1.20.1250.20">
    <property type="entry name" value="MFS general substrate transporter like domains"/>
    <property type="match status" value="1"/>
</dbReference>
<dbReference type="Pfam" id="PF00083">
    <property type="entry name" value="Sugar_tr"/>
    <property type="match status" value="1"/>
</dbReference>
<evidence type="ECO:0000313" key="7">
    <source>
        <dbReference type="Proteomes" id="UP000286921"/>
    </source>
</evidence>
<name>A0A401KL96_ASPAW</name>
<keyword evidence="3 5" id="KW-1133">Transmembrane helix</keyword>
<dbReference type="InterPro" id="IPR050360">
    <property type="entry name" value="MFS_Sugar_Transporters"/>
</dbReference>
<dbReference type="SUPFAM" id="SSF103473">
    <property type="entry name" value="MFS general substrate transporter"/>
    <property type="match status" value="1"/>
</dbReference>
<evidence type="ECO:0000256" key="5">
    <source>
        <dbReference type="SAM" id="Phobius"/>
    </source>
</evidence>
<comment type="caution">
    <text evidence="6">The sequence shown here is derived from an EMBL/GenBank/DDBJ whole genome shotgun (WGS) entry which is preliminary data.</text>
</comment>
<feature type="transmembrane region" description="Helical" evidence="5">
    <location>
        <begin position="166"/>
        <end position="185"/>
    </location>
</feature>
<dbReference type="InterPro" id="IPR036259">
    <property type="entry name" value="MFS_trans_sf"/>
</dbReference>
<gene>
    <name evidence="6" type="ORF">AAWM_03033</name>
</gene>
<keyword evidence="7" id="KW-1185">Reference proteome</keyword>
<evidence type="ECO:0000256" key="3">
    <source>
        <dbReference type="ARBA" id="ARBA00022989"/>
    </source>
</evidence>
<evidence type="ECO:0000256" key="4">
    <source>
        <dbReference type="ARBA" id="ARBA00023136"/>
    </source>
</evidence>
<evidence type="ECO:0000256" key="2">
    <source>
        <dbReference type="ARBA" id="ARBA00022692"/>
    </source>
</evidence>
<dbReference type="Proteomes" id="UP000286921">
    <property type="component" value="Unassembled WGS sequence"/>
</dbReference>
<evidence type="ECO:0000256" key="1">
    <source>
        <dbReference type="ARBA" id="ARBA00004141"/>
    </source>
</evidence>
<evidence type="ECO:0000313" key="6">
    <source>
        <dbReference type="EMBL" id="GCB20148.1"/>
    </source>
</evidence>
<dbReference type="GO" id="GO:0016020">
    <property type="term" value="C:membrane"/>
    <property type="evidence" value="ECO:0007669"/>
    <property type="project" value="UniProtKB-SubCell"/>
</dbReference>
<protein>
    <submittedName>
        <fullName evidence="6">Glucose transport protein</fullName>
    </submittedName>
</protein>
<dbReference type="PANTHER" id="PTHR48022">
    <property type="entry name" value="PLASTIDIC GLUCOSE TRANSPORTER 4"/>
    <property type="match status" value="1"/>
</dbReference>
<dbReference type="STRING" id="105351.A0A401KL96"/>
<dbReference type="EMBL" id="BDHI01000007">
    <property type="protein sequence ID" value="GCB20148.1"/>
    <property type="molecule type" value="Genomic_DNA"/>
</dbReference>
<accession>A0A401KL96</accession>
<dbReference type="GO" id="GO:0005351">
    <property type="term" value="F:carbohydrate:proton symporter activity"/>
    <property type="evidence" value="ECO:0007669"/>
    <property type="project" value="TreeGrafter"/>
</dbReference>
<keyword evidence="4 5" id="KW-0472">Membrane</keyword>
<organism evidence="6 7">
    <name type="scientific">Aspergillus awamori</name>
    <name type="common">Black koji mold</name>
    <dbReference type="NCBI Taxonomy" id="105351"/>
    <lineage>
        <taxon>Eukaryota</taxon>
        <taxon>Fungi</taxon>
        <taxon>Dikarya</taxon>
        <taxon>Ascomycota</taxon>
        <taxon>Pezizomycotina</taxon>
        <taxon>Eurotiomycetes</taxon>
        <taxon>Eurotiomycetidae</taxon>
        <taxon>Eurotiales</taxon>
        <taxon>Aspergillaceae</taxon>
        <taxon>Aspergillus</taxon>
    </lineage>
</organism>
<comment type="subcellular location">
    <subcellularLocation>
        <location evidence="1">Membrane</location>
        <topology evidence="1">Multi-pass membrane protein</topology>
    </subcellularLocation>
</comment>